<dbReference type="eggNOG" id="COG0705">
    <property type="taxonomic scope" value="Bacteria"/>
</dbReference>
<dbReference type="KEGG" id="tam:Theam_0248"/>
<accession>E8T411</accession>
<dbReference type="Proteomes" id="UP000006362">
    <property type="component" value="Chromosome"/>
</dbReference>
<feature type="transmembrane region" description="Helical" evidence="7">
    <location>
        <begin position="195"/>
        <end position="219"/>
    </location>
</feature>
<dbReference type="Gene3D" id="1.20.1540.10">
    <property type="entry name" value="Rhomboid-like"/>
    <property type="match status" value="1"/>
</dbReference>
<dbReference type="RefSeq" id="WP_013537007.1">
    <property type="nucleotide sequence ID" value="NC_014926.1"/>
</dbReference>
<dbReference type="SUPFAM" id="SSF144091">
    <property type="entry name" value="Rhomboid-like"/>
    <property type="match status" value="1"/>
</dbReference>
<dbReference type="GO" id="GO:0004252">
    <property type="term" value="F:serine-type endopeptidase activity"/>
    <property type="evidence" value="ECO:0007669"/>
    <property type="project" value="InterPro"/>
</dbReference>
<dbReference type="PANTHER" id="PTHR43066">
    <property type="entry name" value="RHOMBOID-RELATED PROTEIN"/>
    <property type="match status" value="1"/>
</dbReference>
<dbReference type="OrthoDB" id="9813074at2"/>
<evidence type="ECO:0000313" key="10">
    <source>
        <dbReference type="Proteomes" id="UP000006362"/>
    </source>
</evidence>
<feature type="transmembrane region" description="Helical" evidence="7">
    <location>
        <begin position="77"/>
        <end position="95"/>
    </location>
</feature>
<dbReference type="STRING" id="648996.Theam_0248"/>
<feature type="transmembrane region" description="Helical" evidence="7">
    <location>
        <begin position="107"/>
        <end position="125"/>
    </location>
</feature>
<proteinExistence type="predicted"/>
<evidence type="ECO:0000256" key="1">
    <source>
        <dbReference type="ARBA" id="ARBA00004141"/>
    </source>
</evidence>
<organism evidence="9 10">
    <name type="scientific">Thermovibrio ammonificans (strain DSM 15698 / JCM 12110 / HB-1)</name>
    <dbReference type="NCBI Taxonomy" id="648996"/>
    <lineage>
        <taxon>Bacteria</taxon>
        <taxon>Pseudomonadati</taxon>
        <taxon>Aquificota</taxon>
        <taxon>Aquificia</taxon>
        <taxon>Desulfurobacteriales</taxon>
        <taxon>Desulfurobacteriaceae</taxon>
        <taxon>Thermovibrio</taxon>
    </lineage>
</organism>
<keyword evidence="2" id="KW-1003">Cell membrane</keyword>
<protein>
    <submittedName>
        <fullName evidence="9">Rhomboid family protein</fullName>
    </submittedName>
</protein>
<dbReference type="FunFam" id="1.20.1540.10:FF:000027">
    <property type="entry name" value="Rhomboid family intramembrane serine protease"/>
    <property type="match status" value="1"/>
</dbReference>
<evidence type="ECO:0000256" key="5">
    <source>
        <dbReference type="ARBA" id="ARBA00022989"/>
    </source>
</evidence>
<dbReference type="Pfam" id="PF01694">
    <property type="entry name" value="Rhomboid"/>
    <property type="match status" value="1"/>
</dbReference>
<evidence type="ECO:0000256" key="7">
    <source>
        <dbReference type="SAM" id="Phobius"/>
    </source>
</evidence>
<keyword evidence="3" id="KW-0997">Cell inner membrane</keyword>
<keyword evidence="6 7" id="KW-0472">Membrane</keyword>
<evidence type="ECO:0000256" key="4">
    <source>
        <dbReference type="ARBA" id="ARBA00022692"/>
    </source>
</evidence>
<reference evidence="9" key="1">
    <citation type="submission" date="2011-01" db="EMBL/GenBank/DDBJ databases">
        <title>Complete sequence of chromosome of Thermovibrio ammonificans HB-1.</title>
        <authorList>
            <consortium name="US DOE Joint Genome Institute"/>
            <person name="Lucas S."/>
            <person name="Copeland A."/>
            <person name="Lapidus A."/>
            <person name="Cheng J.-F."/>
            <person name="Goodwin L."/>
            <person name="Pitluck S."/>
            <person name="Davenport K."/>
            <person name="Detter J.C."/>
            <person name="Han C."/>
            <person name="Tapia R."/>
            <person name="Land M."/>
            <person name="Hauser L."/>
            <person name="Kyrpides N."/>
            <person name="Ivanova N."/>
            <person name="Ovchinnikova G."/>
            <person name="Vetriani C."/>
            <person name="Woyke T."/>
        </authorList>
    </citation>
    <scope>NUCLEOTIDE SEQUENCE [LARGE SCALE GENOMIC DNA]</scope>
    <source>
        <strain evidence="9">HB-1</strain>
    </source>
</reference>
<dbReference type="InterPro" id="IPR022764">
    <property type="entry name" value="Peptidase_S54_rhomboid_dom"/>
</dbReference>
<evidence type="ECO:0000313" key="9">
    <source>
        <dbReference type="EMBL" id="ADU96221.1"/>
    </source>
</evidence>
<dbReference type="PANTHER" id="PTHR43066:SF26">
    <property type="entry name" value="RHOMBOID PROTEASE GLPG"/>
    <property type="match status" value="1"/>
</dbReference>
<dbReference type="EMBL" id="CP002444">
    <property type="protein sequence ID" value="ADU96221.1"/>
    <property type="molecule type" value="Genomic_DNA"/>
</dbReference>
<dbReference type="GO" id="GO:0016020">
    <property type="term" value="C:membrane"/>
    <property type="evidence" value="ECO:0007669"/>
    <property type="project" value="UniProtKB-SubCell"/>
</dbReference>
<gene>
    <name evidence="9" type="ordered locus">Theam_0248</name>
</gene>
<keyword evidence="5 7" id="KW-1133">Transmembrane helix</keyword>
<keyword evidence="4 7" id="KW-0812">Transmembrane</keyword>
<feature type="transmembrane region" description="Helical" evidence="7">
    <location>
        <begin position="157"/>
        <end position="183"/>
    </location>
</feature>
<feature type="transmembrane region" description="Helical" evidence="7">
    <location>
        <begin position="15"/>
        <end position="34"/>
    </location>
</feature>
<evidence type="ECO:0000256" key="6">
    <source>
        <dbReference type="ARBA" id="ARBA00023136"/>
    </source>
</evidence>
<sequence>MIPIKDLNPSRRTPVVTILIIFSCFLVFFYELYLPPHLREVFIRMFAVIPFEISHGVDLPPPDPFTPYGNLISYQYLHGGWLHILGNMLFLWVFGDNVEERFGRLSYFLFYTFCGVVAALTQVFVTPDSKLPLIGASGAISGVLGAYAILFPRAGIVTLIFIFFFVDVVVVPALVWIAVWFFFQFVSALFSIQHLSFGGVAWFAHIGGFVAGLLVAALYKRLKPASEPYAP</sequence>
<feature type="domain" description="Peptidase S54 rhomboid" evidence="8">
    <location>
        <begin position="70"/>
        <end position="219"/>
    </location>
</feature>
<evidence type="ECO:0000256" key="2">
    <source>
        <dbReference type="ARBA" id="ARBA00022475"/>
    </source>
</evidence>
<evidence type="ECO:0000256" key="3">
    <source>
        <dbReference type="ARBA" id="ARBA00022519"/>
    </source>
</evidence>
<evidence type="ECO:0000259" key="8">
    <source>
        <dbReference type="Pfam" id="PF01694"/>
    </source>
</evidence>
<dbReference type="PROSITE" id="PS51257">
    <property type="entry name" value="PROKAR_LIPOPROTEIN"/>
    <property type="match status" value="1"/>
</dbReference>
<comment type="subcellular location">
    <subcellularLocation>
        <location evidence="1">Membrane</location>
        <topology evidence="1">Multi-pass membrane protein</topology>
    </subcellularLocation>
</comment>
<keyword evidence="10" id="KW-1185">Reference proteome</keyword>
<dbReference type="AlphaFoldDB" id="E8T411"/>
<dbReference type="HOGENOM" id="CLU_055068_5_1_0"/>
<dbReference type="MEROPS" id="S54.027"/>
<feature type="transmembrane region" description="Helical" evidence="7">
    <location>
        <begin position="131"/>
        <end position="150"/>
    </location>
</feature>
<name>E8T411_THEA1</name>
<dbReference type="InterPro" id="IPR035952">
    <property type="entry name" value="Rhomboid-like_sf"/>
</dbReference>